<dbReference type="InterPro" id="IPR002656">
    <property type="entry name" value="Acyl_transf_3_dom"/>
</dbReference>
<dbReference type="InterPro" id="IPR043968">
    <property type="entry name" value="SGNH"/>
</dbReference>
<accession>A0A9X7YFB4</accession>
<dbReference type="PANTHER" id="PTHR23028:SF53">
    <property type="entry name" value="ACYL_TRANSF_3 DOMAIN-CONTAINING PROTEIN"/>
    <property type="match status" value="1"/>
</dbReference>
<feature type="transmembrane region" description="Helical" evidence="1">
    <location>
        <begin position="228"/>
        <end position="246"/>
    </location>
</feature>
<evidence type="ECO:0000259" key="2">
    <source>
        <dbReference type="Pfam" id="PF01757"/>
    </source>
</evidence>
<feature type="transmembrane region" description="Helical" evidence="1">
    <location>
        <begin position="322"/>
        <end position="341"/>
    </location>
</feature>
<evidence type="ECO:0000256" key="1">
    <source>
        <dbReference type="SAM" id="Phobius"/>
    </source>
</evidence>
<dbReference type="EMBL" id="CP060122">
    <property type="protein sequence ID" value="QNG48490.1"/>
    <property type="molecule type" value="Genomic_DNA"/>
</dbReference>
<dbReference type="Pfam" id="PF01757">
    <property type="entry name" value="Acyl_transf_3"/>
    <property type="match status" value="1"/>
</dbReference>
<proteinExistence type="predicted"/>
<feature type="transmembrane region" description="Helical" evidence="1">
    <location>
        <begin position="37"/>
        <end position="57"/>
    </location>
</feature>
<keyword evidence="1" id="KW-1133">Transmembrane helix</keyword>
<evidence type="ECO:0000313" key="4">
    <source>
        <dbReference type="EMBL" id="QNG48490.1"/>
    </source>
</evidence>
<dbReference type="InterPro" id="IPR050879">
    <property type="entry name" value="Acyltransferase_3"/>
</dbReference>
<evidence type="ECO:0000313" key="5">
    <source>
        <dbReference type="Proteomes" id="UP000515377"/>
    </source>
</evidence>
<feature type="transmembrane region" description="Helical" evidence="1">
    <location>
        <begin position="252"/>
        <end position="269"/>
    </location>
</feature>
<feature type="domain" description="Acyltransferase 3" evidence="2">
    <location>
        <begin position="12"/>
        <end position="334"/>
    </location>
</feature>
<feature type="transmembrane region" description="Helical" evidence="1">
    <location>
        <begin position="362"/>
        <end position="382"/>
    </location>
</feature>
<feature type="transmembrane region" description="Helical" evidence="1">
    <location>
        <begin position="194"/>
        <end position="216"/>
    </location>
</feature>
<dbReference type="PANTHER" id="PTHR23028">
    <property type="entry name" value="ACETYLTRANSFERASE"/>
    <property type="match status" value="1"/>
</dbReference>
<name>A0A9X7YFB4_SPHYA</name>
<feature type="transmembrane region" description="Helical" evidence="1">
    <location>
        <begin position="78"/>
        <end position="98"/>
    </location>
</feature>
<keyword evidence="1" id="KW-0812">Transmembrane</keyword>
<sequence length="632" mass="70155">MAQQAGAVYRRDIDGLRAFAVLPVVAYHLKLPFITGGYIGVDIFFVISGFLITGILAREIDRSEFSIARFYERRIRRIFPAMFCMLGISTVAGCLILFPHELSSYGQSLIWNALFLSNNYFLLSSNYFSPAGDTKPLIHTWSLAVEEQFYIFFPPLLYSLRQRMSGLMTAWVLVAVAAASLLISVVLLSAYPSAVFYLAPLRAWELLMGSILALRIVPPLPRAMREMLGALGLLLIVMPVFLYTHATPFPGIAALVPCLGAALLIYSGCEAVNTPEITRTARLLSMAPFVWVGLISYSLYLWHWPVIVFYRMAVTSDPGPVVKLLLLAMMIVMAAGSWWGVERPFRKRQLLGSRRAVFISGGAVIALSSAVGSMLILTGGLGSRFSPRVSELSSYLDLDTSVEYRQGRCFLSNEEGSSTKIDAAACLAKEAGRRNYLLLGDSHGAHLWWGLAKTYPDIHFMQATASGCRPLLKAPGQAACMQQREDVLEKRLPLLKPDAVLLAARWRADELPELARTVRYLRRFTSRVVVFGPIVQYGDPLPRLLADEERGGRDDLVSASRKPLDRKLDDKMAMLVQLAGGEYVSLYKALCSGKKCQSMTREGVPLQFDYGHLTPEGSIALAQHWRMLDAFR</sequence>
<organism evidence="4 5">
    <name type="scientific">Sphingobium yanoikuyae</name>
    <name type="common">Sphingomonas yanoikuyae</name>
    <dbReference type="NCBI Taxonomy" id="13690"/>
    <lineage>
        <taxon>Bacteria</taxon>
        <taxon>Pseudomonadati</taxon>
        <taxon>Pseudomonadota</taxon>
        <taxon>Alphaproteobacteria</taxon>
        <taxon>Sphingomonadales</taxon>
        <taxon>Sphingomonadaceae</taxon>
        <taxon>Sphingobium</taxon>
    </lineage>
</organism>
<dbReference type="GO" id="GO:0016020">
    <property type="term" value="C:membrane"/>
    <property type="evidence" value="ECO:0007669"/>
    <property type="project" value="TreeGrafter"/>
</dbReference>
<keyword evidence="4" id="KW-0808">Transferase</keyword>
<feature type="domain" description="SGNH" evidence="3">
    <location>
        <begin position="422"/>
        <end position="625"/>
    </location>
</feature>
<keyword evidence="4" id="KW-0012">Acyltransferase</keyword>
<dbReference type="GO" id="GO:0009103">
    <property type="term" value="P:lipopolysaccharide biosynthetic process"/>
    <property type="evidence" value="ECO:0007669"/>
    <property type="project" value="TreeGrafter"/>
</dbReference>
<evidence type="ECO:0000259" key="3">
    <source>
        <dbReference type="Pfam" id="PF19040"/>
    </source>
</evidence>
<dbReference type="GO" id="GO:0016747">
    <property type="term" value="F:acyltransferase activity, transferring groups other than amino-acyl groups"/>
    <property type="evidence" value="ECO:0007669"/>
    <property type="project" value="InterPro"/>
</dbReference>
<dbReference type="Proteomes" id="UP000515377">
    <property type="component" value="Chromosome"/>
</dbReference>
<protein>
    <submittedName>
        <fullName evidence="4">Acyltransferase</fullName>
    </submittedName>
</protein>
<dbReference type="Pfam" id="PF19040">
    <property type="entry name" value="SGNH"/>
    <property type="match status" value="1"/>
</dbReference>
<feature type="transmembrane region" description="Helical" evidence="1">
    <location>
        <begin position="281"/>
        <end position="302"/>
    </location>
</feature>
<reference evidence="4 5" key="1">
    <citation type="submission" date="2020-07" db="EMBL/GenBank/DDBJ databases">
        <title>Whole genome sequence of Sphingobium yanoikuyae A3.</title>
        <authorList>
            <person name="Han S.-S."/>
        </authorList>
    </citation>
    <scope>NUCLEOTIDE SEQUENCE [LARGE SCALE GENOMIC DNA]</scope>
    <source>
        <strain evidence="4 5">A3</strain>
    </source>
</reference>
<keyword evidence="1" id="KW-0472">Membrane</keyword>
<feature type="transmembrane region" description="Helical" evidence="1">
    <location>
        <begin position="167"/>
        <end position="188"/>
    </location>
</feature>
<dbReference type="AlphaFoldDB" id="A0A9X7YFB4"/>
<gene>
    <name evidence="4" type="ORF">H3V42_13730</name>
</gene>